<dbReference type="AlphaFoldDB" id="A0A0E4CRK4"/>
<evidence type="ECO:0000313" key="1">
    <source>
        <dbReference type="EMBL" id="CQD24592.1"/>
    </source>
</evidence>
<proteinExistence type="predicted"/>
<dbReference type="RefSeq" id="WP_061559591.1">
    <property type="nucleotide sequence ID" value="NZ_CP092424.2"/>
</dbReference>
<geneLocation type="plasmid" evidence="2 4">
    <name>unnamed1</name>
</geneLocation>
<evidence type="ECO:0000313" key="3">
    <source>
        <dbReference type="Proteomes" id="UP000199251"/>
    </source>
</evidence>
<dbReference type="InterPro" id="IPR036894">
    <property type="entry name" value="YbaB-like_sf"/>
</dbReference>
<evidence type="ECO:0000313" key="2">
    <source>
        <dbReference type="EMBL" id="ULP45428.1"/>
    </source>
</evidence>
<reference evidence="1 3" key="1">
    <citation type="submission" date="2015-03" db="EMBL/GenBank/DDBJ databases">
        <authorList>
            <person name="Urmite Genomes"/>
        </authorList>
    </citation>
    <scope>NUCLEOTIDE SEQUENCE [LARGE SCALE GENOMIC DNA]</scope>
    <source>
        <strain evidence="1 3">CSUR P1491</strain>
    </source>
</reference>
<keyword evidence="4" id="KW-1185">Reference proteome</keyword>
<keyword evidence="2" id="KW-0614">Plasmid</keyword>
<sequence length="128" mass="13427">MTVYEYGGYEADKNLAANVIARMERVSTMLSKLLEEMDGIDLEAIGGDGDVVLSVNSHGQLTSLSLAQGCTTRYSHGALAELINTTIDEAVSAAAEETASVGGGQDQEALDAAVQAFIDPQSEIWTAT</sequence>
<dbReference type="Proteomes" id="UP001055171">
    <property type="component" value="Plasmid unnamed1"/>
</dbReference>
<reference evidence="2" key="2">
    <citation type="submission" date="2022-08" db="EMBL/GenBank/DDBJ databases">
        <title>Complete genome sequence of 14 non-tuberculosis mycobacteria type-strains.</title>
        <authorList>
            <person name="Igarashi Y."/>
            <person name="Osugi A."/>
            <person name="Mitarai S."/>
        </authorList>
    </citation>
    <scope>NUCLEOTIDE SEQUENCE</scope>
    <source>
        <strain evidence="2">ATCC 51985</strain>
        <plasmid evidence="2">unnamed1</plasmid>
    </source>
</reference>
<dbReference type="STRING" id="141349.BN1232_06278"/>
<gene>
    <name evidence="1" type="ORF">BN1232_06278</name>
    <name evidence="2" type="ORF">MJO58_28085</name>
</gene>
<dbReference type="OrthoDB" id="4722571at2"/>
<organism evidence="1 3">
    <name type="scientific">Mycobacterium lentiflavum</name>
    <dbReference type="NCBI Taxonomy" id="141349"/>
    <lineage>
        <taxon>Bacteria</taxon>
        <taxon>Bacillati</taxon>
        <taxon>Actinomycetota</taxon>
        <taxon>Actinomycetes</taxon>
        <taxon>Mycobacteriales</taxon>
        <taxon>Mycobacteriaceae</taxon>
        <taxon>Mycobacterium</taxon>
        <taxon>Mycobacterium simiae complex</taxon>
    </lineage>
</organism>
<evidence type="ECO:0000313" key="4">
    <source>
        <dbReference type="Proteomes" id="UP001055171"/>
    </source>
</evidence>
<dbReference type="Gene3D" id="3.30.1310.10">
    <property type="entry name" value="Nucleoid-associated protein YbaB-like domain"/>
    <property type="match status" value="1"/>
</dbReference>
<dbReference type="EMBL" id="CP092424">
    <property type="protein sequence ID" value="ULP45428.1"/>
    <property type="molecule type" value="Genomic_DNA"/>
</dbReference>
<protein>
    <submittedName>
        <fullName evidence="2">YbaB/EbfC family nucleoid-associated protein</fullName>
    </submittedName>
</protein>
<dbReference type="GO" id="GO:0003677">
    <property type="term" value="F:DNA binding"/>
    <property type="evidence" value="ECO:0007669"/>
    <property type="project" value="InterPro"/>
</dbReference>
<name>A0A0E4CRK4_MYCLN</name>
<accession>A0A0E4CRK4</accession>
<dbReference type="Pfam" id="PF02575">
    <property type="entry name" value="YbaB_DNA_bd"/>
    <property type="match status" value="1"/>
</dbReference>
<dbReference type="EMBL" id="CTEE01000003">
    <property type="protein sequence ID" value="CQD24592.1"/>
    <property type="molecule type" value="Genomic_DNA"/>
</dbReference>
<dbReference type="Proteomes" id="UP000199251">
    <property type="component" value="Unassembled WGS sequence"/>
</dbReference>
<dbReference type="InterPro" id="IPR004401">
    <property type="entry name" value="YbaB/EbfC"/>
</dbReference>